<dbReference type="eggNOG" id="ENOG502SB6P">
    <property type="taxonomic scope" value="Eukaryota"/>
</dbReference>
<dbReference type="EMBL" id="AMGY01000006">
    <property type="protein sequence ID" value="EXJ81326.1"/>
    <property type="molecule type" value="Genomic_DNA"/>
</dbReference>
<name>W9XWE9_9EURO</name>
<feature type="region of interest" description="Disordered" evidence="1">
    <location>
        <begin position="58"/>
        <end position="87"/>
    </location>
</feature>
<dbReference type="OrthoDB" id="2386090at2759"/>
<keyword evidence="2" id="KW-1133">Transmembrane helix</keyword>
<keyword evidence="4" id="KW-1185">Reference proteome</keyword>
<dbReference type="AlphaFoldDB" id="W9XWE9"/>
<comment type="caution">
    <text evidence="3">The sequence shown here is derived from an EMBL/GenBank/DDBJ whole genome shotgun (WGS) entry which is preliminary data.</text>
</comment>
<protein>
    <submittedName>
        <fullName evidence="3">Uncharacterized protein</fullName>
    </submittedName>
</protein>
<organism evidence="3 4">
    <name type="scientific">Capronia epimyces CBS 606.96</name>
    <dbReference type="NCBI Taxonomy" id="1182542"/>
    <lineage>
        <taxon>Eukaryota</taxon>
        <taxon>Fungi</taxon>
        <taxon>Dikarya</taxon>
        <taxon>Ascomycota</taxon>
        <taxon>Pezizomycotina</taxon>
        <taxon>Eurotiomycetes</taxon>
        <taxon>Chaetothyriomycetidae</taxon>
        <taxon>Chaetothyriales</taxon>
        <taxon>Herpotrichiellaceae</taxon>
        <taxon>Capronia</taxon>
    </lineage>
</organism>
<reference evidence="3 4" key="1">
    <citation type="submission" date="2013-03" db="EMBL/GenBank/DDBJ databases">
        <title>The Genome Sequence of Capronia epimyces CBS 606.96.</title>
        <authorList>
            <consortium name="The Broad Institute Genomics Platform"/>
            <person name="Cuomo C."/>
            <person name="de Hoog S."/>
            <person name="Gorbushina A."/>
            <person name="Walker B."/>
            <person name="Young S.K."/>
            <person name="Zeng Q."/>
            <person name="Gargeya S."/>
            <person name="Fitzgerald M."/>
            <person name="Haas B."/>
            <person name="Abouelleil A."/>
            <person name="Allen A.W."/>
            <person name="Alvarado L."/>
            <person name="Arachchi H.M."/>
            <person name="Berlin A.M."/>
            <person name="Chapman S.B."/>
            <person name="Gainer-Dewar J."/>
            <person name="Goldberg J."/>
            <person name="Griggs A."/>
            <person name="Gujja S."/>
            <person name="Hansen M."/>
            <person name="Howarth C."/>
            <person name="Imamovic A."/>
            <person name="Ireland A."/>
            <person name="Larimer J."/>
            <person name="McCowan C."/>
            <person name="Murphy C."/>
            <person name="Pearson M."/>
            <person name="Poon T.W."/>
            <person name="Priest M."/>
            <person name="Roberts A."/>
            <person name="Saif S."/>
            <person name="Shea T."/>
            <person name="Sisk P."/>
            <person name="Sykes S."/>
            <person name="Wortman J."/>
            <person name="Nusbaum C."/>
            <person name="Birren B."/>
        </authorList>
    </citation>
    <scope>NUCLEOTIDE SEQUENCE [LARGE SCALE GENOMIC DNA]</scope>
    <source>
        <strain evidence="3 4">CBS 606.96</strain>
    </source>
</reference>
<feature type="compositionally biased region" description="Polar residues" evidence="1">
    <location>
        <begin position="58"/>
        <end position="68"/>
    </location>
</feature>
<evidence type="ECO:0000256" key="2">
    <source>
        <dbReference type="SAM" id="Phobius"/>
    </source>
</evidence>
<accession>W9XWE9</accession>
<keyword evidence="2" id="KW-0472">Membrane</keyword>
<dbReference type="Proteomes" id="UP000019478">
    <property type="component" value="Unassembled WGS sequence"/>
</dbReference>
<feature type="transmembrane region" description="Helical" evidence="2">
    <location>
        <begin position="185"/>
        <end position="206"/>
    </location>
</feature>
<feature type="transmembrane region" description="Helical" evidence="2">
    <location>
        <begin position="153"/>
        <end position="179"/>
    </location>
</feature>
<keyword evidence="2" id="KW-0812">Transmembrane</keyword>
<dbReference type="RefSeq" id="XP_007735914.1">
    <property type="nucleotide sequence ID" value="XM_007737724.1"/>
</dbReference>
<gene>
    <name evidence="3" type="ORF">A1O3_07616</name>
</gene>
<proteinExistence type="predicted"/>
<dbReference type="HOGENOM" id="CLU_071627_0_0_1"/>
<dbReference type="GeneID" id="19171714"/>
<evidence type="ECO:0000313" key="3">
    <source>
        <dbReference type="EMBL" id="EXJ81326.1"/>
    </source>
</evidence>
<evidence type="ECO:0000256" key="1">
    <source>
        <dbReference type="SAM" id="MobiDB-lite"/>
    </source>
</evidence>
<evidence type="ECO:0000313" key="4">
    <source>
        <dbReference type="Proteomes" id="UP000019478"/>
    </source>
</evidence>
<sequence>MGGIPAILIAEVRTAFQSCARQYASTRKTQFTTLRPLLKRPQHARRTDNLPIQVVHSQLQAQKKAQSPPTLPSGPQAGKELVPVEKEERAIDNGRKVEVPLKVIPKAEIAPNLTLSPKERLHIEQLTRRLPPRPEPKVYKTRLRIYNAGNGRIYMLTFLRFTTIIALCFVTVIVVPAHWMNGSSLWLVTGLWLAAFIPFAFMNWTLRPMVTEVFLRLPPSVQHSPKLAMDYAKSLPADAVLDLRFMRASTLTDLVSLKIANTRPVKSGFRPVSFEWFGPLVERGGFLRRNPTQFYVRPESATGKAARDVTPGIWSKVYQRLTGVDSSAVSKWRR</sequence>